<gene>
    <name evidence="2" type="ORF">BDY21DRAFT_418991</name>
</gene>
<dbReference type="Proteomes" id="UP000799766">
    <property type="component" value="Unassembled WGS sequence"/>
</dbReference>
<accession>A0A6A6PCG9</accession>
<protein>
    <submittedName>
        <fullName evidence="2">Uncharacterized protein</fullName>
    </submittedName>
</protein>
<keyword evidence="3" id="KW-1185">Reference proteome</keyword>
<feature type="region of interest" description="Disordered" evidence="1">
    <location>
        <begin position="113"/>
        <end position="147"/>
    </location>
</feature>
<evidence type="ECO:0000313" key="3">
    <source>
        <dbReference type="Proteomes" id="UP000799766"/>
    </source>
</evidence>
<dbReference type="EMBL" id="MU001672">
    <property type="protein sequence ID" value="KAF2461113.1"/>
    <property type="molecule type" value="Genomic_DNA"/>
</dbReference>
<dbReference type="AlphaFoldDB" id="A0A6A6PCG9"/>
<feature type="compositionally biased region" description="Basic residues" evidence="1">
    <location>
        <begin position="1"/>
        <end position="23"/>
    </location>
</feature>
<evidence type="ECO:0000313" key="2">
    <source>
        <dbReference type="EMBL" id="KAF2461113.1"/>
    </source>
</evidence>
<reference evidence="2" key="1">
    <citation type="journal article" date="2020" name="Stud. Mycol.">
        <title>101 Dothideomycetes genomes: a test case for predicting lifestyles and emergence of pathogens.</title>
        <authorList>
            <person name="Haridas S."/>
            <person name="Albert R."/>
            <person name="Binder M."/>
            <person name="Bloem J."/>
            <person name="Labutti K."/>
            <person name="Salamov A."/>
            <person name="Andreopoulos B."/>
            <person name="Baker S."/>
            <person name="Barry K."/>
            <person name="Bills G."/>
            <person name="Bluhm B."/>
            <person name="Cannon C."/>
            <person name="Castanera R."/>
            <person name="Culley D."/>
            <person name="Daum C."/>
            <person name="Ezra D."/>
            <person name="Gonzalez J."/>
            <person name="Henrissat B."/>
            <person name="Kuo A."/>
            <person name="Liang C."/>
            <person name="Lipzen A."/>
            <person name="Lutzoni F."/>
            <person name="Magnuson J."/>
            <person name="Mondo S."/>
            <person name="Nolan M."/>
            <person name="Ohm R."/>
            <person name="Pangilinan J."/>
            <person name="Park H.-J."/>
            <person name="Ramirez L."/>
            <person name="Alfaro M."/>
            <person name="Sun H."/>
            <person name="Tritt A."/>
            <person name="Yoshinaga Y."/>
            <person name="Zwiers L.-H."/>
            <person name="Turgeon B."/>
            <person name="Goodwin S."/>
            <person name="Spatafora J."/>
            <person name="Crous P."/>
            <person name="Grigoriev I."/>
        </authorList>
    </citation>
    <scope>NUCLEOTIDE SEQUENCE</scope>
    <source>
        <strain evidence="2">ATCC 16933</strain>
    </source>
</reference>
<feature type="region of interest" description="Disordered" evidence="1">
    <location>
        <begin position="1"/>
        <end position="76"/>
    </location>
</feature>
<evidence type="ECO:0000256" key="1">
    <source>
        <dbReference type="SAM" id="MobiDB-lite"/>
    </source>
</evidence>
<name>A0A6A6PCG9_9PEZI</name>
<sequence length="147" mass="14716">MPPGARGRRSRSRAGRSSAKQRRWIGGGASSRAWQSAATGKHVTGCAASGPAGRWSSPGAVVEVAGSGGDGGRRVSAADAQAVGAAAPAAGRGGRGNLPRCTPGDAGAATLGSAHQLSNPPHLMRCRYRDSPSLPGAVMRPRDMPTP</sequence>
<organism evidence="2 3">
    <name type="scientific">Lineolata rhizophorae</name>
    <dbReference type="NCBI Taxonomy" id="578093"/>
    <lineage>
        <taxon>Eukaryota</taxon>
        <taxon>Fungi</taxon>
        <taxon>Dikarya</taxon>
        <taxon>Ascomycota</taxon>
        <taxon>Pezizomycotina</taxon>
        <taxon>Dothideomycetes</taxon>
        <taxon>Dothideomycetes incertae sedis</taxon>
        <taxon>Lineolatales</taxon>
        <taxon>Lineolataceae</taxon>
        <taxon>Lineolata</taxon>
    </lineage>
</organism>
<proteinExistence type="predicted"/>